<organism evidence="3 4">
    <name type="scientific">Salicibibacter kimchii</name>
    <dbReference type="NCBI Taxonomy" id="2099786"/>
    <lineage>
        <taxon>Bacteria</taxon>
        <taxon>Bacillati</taxon>
        <taxon>Bacillota</taxon>
        <taxon>Bacilli</taxon>
        <taxon>Bacillales</taxon>
        <taxon>Bacillaceae</taxon>
        <taxon>Salicibibacter</taxon>
    </lineage>
</organism>
<sequence>MNTQLKSKNEASTLTFKLFRIYYYRLSQEETTMQVKIITAHPREDSLTTSVVENFTKGLKESGHEFEVFDLYQERFNPILFPEDEPDFENPNKVYSGSHARNR</sequence>
<dbReference type="Proteomes" id="UP000252100">
    <property type="component" value="Chromosome"/>
</dbReference>
<dbReference type="SUPFAM" id="SSF52218">
    <property type="entry name" value="Flavoproteins"/>
    <property type="match status" value="1"/>
</dbReference>
<dbReference type="KEGG" id="rue:DT065_08645"/>
<dbReference type="Gene3D" id="3.40.50.360">
    <property type="match status" value="1"/>
</dbReference>
<evidence type="ECO:0000256" key="1">
    <source>
        <dbReference type="SAM" id="MobiDB-lite"/>
    </source>
</evidence>
<dbReference type="EMBL" id="CP031092">
    <property type="protein sequence ID" value="AXF56085.1"/>
    <property type="molecule type" value="Genomic_DNA"/>
</dbReference>
<proteinExistence type="predicted"/>
<keyword evidence="4" id="KW-1185">Reference proteome</keyword>
<evidence type="ECO:0000313" key="3">
    <source>
        <dbReference type="EMBL" id="AXF56085.1"/>
    </source>
</evidence>
<protein>
    <recommendedName>
        <fullName evidence="2">Flavodoxin-like fold domain-containing protein</fullName>
    </recommendedName>
</protein>
<accession>A0A345BYQ4</accession>
<feature type="domain" description="Flavodoxin-like fold" evidence="2">
    <location>
        <begin position="33"/>
        <end position="90"/>
    </location>
</feature>
<dbReference type="Pfam" id="PF02525">
    <property type="entry name" value="Flavodoxin_2"/>
    <property type="match status" value="1"/>
</dbReference>
<dbReference type="InterPro" id="IPR003680">
    <property type="entry name" value="Flavodoxin_fold"/>
</dbReference>
<name>A0A345BYQ4_9BACI</name>
<dbReference type="AlphaFoldDB" id="A0A345BYQ4"/>
<evidence type="ECO:0000313" key="4">
    <source>
        <dbReference type="Proteomes" id="UP000252100"/>
    </source>
</evidence>
<gene>
    <name evidence="3" type="ORF">DT065_08645</name>
</gene>
<dbReference type="InterPro" id="IPR029039">
    <property type="entry name" value="Flavoprotein-like_sf"/>
</dbReference>
<evidence type="ECO:0000259" key="2">
    <source>
        <dbReference type="Pfam" id="PF02525"/>
    </source>
</evidence>
<feature type="region of interest" description="Disordered" evidence="1">
    <location>
        <begin position="82"/>
        <end position="103"/>
    </location>
</feature>
<reference evidence="3 4" key="1">
    <citation type="journal article" date="2018" name="J. Microbiol.">
        <title>Salicibibacter kimchii gen. nov., sp. nov., a moderately halophilic and alkalitolerant bacterium in the family Bacillaceae, isolated from kimchi.</title>
        <authorList>
            <person name="Jang J.Y."/>
            <person name="Oh Y.J."/>
            <person name="Lim S.K."/>
            <person name="Park H.K."/>
            <person name="Lee C."/>
            <person name="Kim J.Y."/>
            <person name="Lee M.A."/>
            <person name="Choi H.J."/>
        </authorList>
    </citation>
    <scope>NUCLEOTIDE SEQUENCE [LARGE SCALE GENOMIC DNA]</scope>
    <source>
        <strain evidence="3 4">NKC1-1</strain>
    </source>
</reference>